<organism evidence="1">
    <name type="scientific">Pithovirus LCDPAC01</name>
    <dbReference type="NCBI Taxonomy" id="2506600"/>
    <lineage>
        <taxon>Viruses</taxon>
        <taxon>Pithoviruses</taxon>
    </lineage>
</organism>
<sequence>MSKDMLGGVEIKSTVYDRGAVSTRILNGNKKQNISIENKKGKVTIHSVYNFKIVDGIVENISSRLGNLFNCRISSPIYVKNTITICMYVEPFGKYQACCVTANVSNKTIILVVAGTEIVFRVNRTIDTKFKLNVTIDYEPVSDMSRLEESLSTVCL</sequence>
<protein>
    <submittedName>
        <fullName evidence="1">Uncharacterized protein</fullName>
    </submittedName>
</protein>
<dbReference type="EMBL" id="MK500279">
    <property type="protein sequence ID" value="QBK84576.1"/>
    <property type="molecule type" value="Genomic_DNA"/>
</dbReference>
<gene>
    <name evidence="1" type="ORF">LCDPAC01_00570</name>
</gene>
<reference evidence="1" key="1">
    <citation type="journal article" date="2019" name="MBio">
        <title>Virus Genomes from Deep Sea Sediments Expand the Ocean Megavirome and Support Independent Origins of Viral Gigantism.</title>
        <authorList>
            <person name="Backstrom D."/>
            <person name="Yutin N."/>
            <person name="Jorgensen S.L."/>
            <person name="Dharamshi J."/>
            <person name="Homa F."/>
            <person name="Zaremba-Niedwiedzka K."/>
            <person name="Spang A."/>
            <person name="Wolf Y.I."/>
            <person name="Koonin E.V."/>
            <person name="Ettema T.J."/>
        </authorList>
    </citation>
    <scope>NUCLEOTIDE SEQUENCE</scope>
</reference>
<name>A0A481YN83_9VIRU</name>
<proteinExistence type="predicted"/>
<evidence type="ECO:0000313" key="1">
    <source>
        <dbReference type="EMBL" id="QBK84576.1"/>
    </source>
</evidence>
<accession>A0A481YN83</accession>